<evidence type="ECO:0000313" key="12">
    <source>
        <dbReference type="Proteomes" id="UP000235371"/>
    </source>
</evidence>
<feature type="region of interest" description="Disordered" evidence="9">
    <location>
        <begin position="261"/>
        <end position="320"/>
    </location>
</feature>
<evidence type="ECO:0000259" key="10">
    <source>
        <dbReference type="Pfam" id="PF02676"/>
    </source>
</evidence>
<evidence type="ECO:0000256" key="6">
    <source>
        <dbReference type="ARBA" id="ARBA00022694"/>
    </source>
</evidence>
<evidence type="ECO:0000256" key="5">
    <source>
        <dbReference type="ARBA" id="ARBA00022691"/>
    </source>
</evidence>
<dbReference type="GO" id="GO:0008033">
    <property type="term" value="P:tRNA processing"/>
    <property type="evidence" value="ECO:0007669"/>
    <property type="project" value="UniProtKB-KW"/>
</dbReference>
<dbReference type="GO" id="GO:0008168">
    <property type="term" value="F:methyltransferase activity"/>
    <property type="evidence" value="ECO:0007669"/>
    <property type="project" value="UniProtKB-KW"/>
</dbReference>
<dbReference type="Gene3D" id="3.30.1960.10">
    <property type="entry name" value="tRNA wybutosine-synthesizing-like"/>
    <property type="match status" value="1"/>
</dbReference>
<keyword evidence="12" id="KW-1185">Reference proteome</keyword>
<keyword evidence="3" id="KW-0489">Methyltransferase</keyword>
<dbReference type="EMBL" id="KZ613859">
    <property type="protein sequence ID" value="PMD54507.1"/>
    <property type="molecule type" value="Genomic_DNA"/>
</dbReference>
<gene>
    <name evidence="11" type="ORF">K444DRAFT_597406</name>
</gene>
<name>A0A2J6SUQ5_9HELO</name>
<dbReference type="InterPro" id="IPR003827">
    <property type="entry name" value="tRNA_yW-synthesising"/>
</dbReference>
<dbReference type="Pfam" id="PF02676">
    <property type="entry name" value="TYW3"/>
    <property type="match status" value="1"/>
</dbReference>
<dbReference type="Proteomes" id="UP000235371">
    <property type="component" value="Unassembled WGS sequence"/>
</dbReference>
<dbReference type="GeneID" id="36586556"/>
<dbReference type="EC" id="2.1.1.282" evidence="2"/>
<dbReference type="RefSeq" id="XP_024731411.1">
    <property type="nucleotide sequence ID" value="XM_024878479.1"/>
</dbReference>
<dbReference type="GO" id="GO:0032259">
    <property type="term" value="P:methylation"/>
    <property type="evidence" value="ECO:0007669"/>
    <property type="project" value="UniProtKB-KW"/>
</dbReference>
<evidence type="ECO:0000256" key="1">
    <source>
        <dbReference type="ARBA" id="ARBA00008569"/>
    </source>
</evidence>
<comment type="catalytic activity">
    <reaction evidence="8">
        <text>4-demethyl-7-[(3S)-3-amino-3-carboxypropyl]wyosine(37) in tRNA(Phe) + S-adenosyl-L-methionine = 7-[(3S)-3-amino-3-carboxypropyl]wyosine(37) in tRNA(Phe) + S-adenosyl-L-homocysteine + H(+)</text>
        <dbReference type="Rhea" id="RHEA:36635"/>
        <dbReference type="Rhea" id="RHEA-COMP:10378"/>
        <dbReference type="Rhea" id="RHEA-COMP:10379"/>
        <dbReference type="ChEBI" id="CHEBI:15378"/>
        <dbReference type="ChEBI" id="CHEBI:57856"/>
        <dbReference type="ChEBI" id="CHEBI:59789"/>
        <dbReference type="ChEBI" id="CHEBI:73543"/>
        <dbReference type="ChEBI" id="CHEBI:73550"/>
        <dbReference type="EC" id="2.1.1.282"/>
    </reaction>
</comment>
<dbReference type="InterPro" id="IPR036602">
    <property type="entry name" value="tRNA_yW-synthesising-like_sf"/>
</dbReference>
<dbReference type="OrthoDB" id="263283at2759"/>
<protein>
    <recommendedName>
        <fullName evidence="2">tRNA(Phe) 7-[(3-amino-3-carboxypropyl)-4-demethylwyosine(37)-N(4)]-methyltransferase</fullName>
        <ecNumber evidence="2">2.1.1.282</ecNumber>
    </recommendedName>
    <alternativeName>
        <fullName evidence="7">tRNA(Phe) 7-((3-amino-3-carboxypropyl)-4-demethylwyosine(37)-N(4))-methyltransferase</fullName>
    </alternativeName>
</protein>
<dbReference type="PANTHER" id="PTHR48418">
    <property type="entry name" value="TRNA WYBUTOSINE-SYNTHESIZING PROTEIN 3"/>
    <property type="match status" value="1"/>
</dbReference>
<dbReference type="AlphaFoldDB" id="A0A2J6SUQ5"/>
<keyword evidence="6" id="KW-0819">tRNA processing</keyword>
<evidence type="ECO:0000256" key="7">
    <source>
        <dbReference type="ARBA" id="ARBA00030554"/>
    </source>
</evidence>
<evidence type="ECO:0000256" key="3">
    <source>
        <dbReference type="ARBA" id="ARBA00022603"/>
    </source>
</evidence>
<reference evidence="11 12" key="1">
    <citation type="submission" date="2016-04" db="EMBL/GenBank/DDBJ databases">
        <title>A degradative enzymes factory behind the ericoid mycorrhizal symbiosis.</title>
        <authorList>
            <consortium name="DOE Joint Genome Institute"/>
            <person name="Martino E."/>
            <person name="Morin E."/>
            <person name="Grelet G."/>
            <person name="Kuo A."/>
            <person name="Kohler A."/>
            <person name="Daghino S."/>
            <person name="Barry K."/>
            <person name="Choi C."/>
            <person name="Cichocki N."/>
            <person name="Clum A."/>
            <person name="Copeland A."/>
            <person name="Hainaut M."/>
            <person name="Haridas S."/>
            <person name="Labutti K."/>
            <person name="Lindquist E."/>
            <person name="Lipzen A."/>
            <person name="Khouja H.-R."/>
            <person name="Murat C."/>
            <person name="Ohm R."/>
            <person name="Olson A."/>
            <person name="Spatafora J."/>
            <person name="Veneault-Fourrey C."/>
            <person name="Henrissat B."/>
            <person name="Grigoriev I."/>
            <person name="Martin F."/>
            <person name="Perotto S."/>
        </authorList>
    </citation>
    <scope>NUCLEOTIDE SEQUENCE [LARGE SCALE GENOMIC DNA]</scope>
    <source>
        <strain evidence="11 12">E</strain>
    </source>
</reference>
<dbReference type="SUPFAM" id="SSF111278">
    <property type="entry name" value="SSo0622-like"/>
    <property type="match status" value="1"/>
</dbReference>
<evidence type="ECO:0000256" key="9">
    <source>
        <dbReference type="SAM" id="MobiDB-lite"/>
    </source>
</evidence>
<sequence length="320" mass="35044">MAQRLPPSFVAKKQKILEQLAIPAEEYDDLSPKGSIDEGILDLIHEINALDGCVTTSSCAGRISVFLEGKKKSASFKVENGIEEGERIGVTLKGAGVGGKGGGGRWLFVSHDPVDTSNHYGAWKDLFGMQNEDIEGKELLSLGAARDIRFIHFKFEPMILHVLTASLQQAQNVISAALQAGFRESGALNLTSSSPEPATPMIGIRSMGLALESVIGFESGGKEFCMVPEYQLRNLVEVSNDRFKENTKRIERFQSLLPEIGSGAQEKRSKQGEGWEDTQVRSERKKAEGLKKAQRMKQSAHQETKIPEEVPGVGFLEQNT</sequence>
<evidence type="ECO:0000256" key="4">
    <source>
        <dbReference type="ARBA" id="ARBA00022679"/>
    </source>
</evidence>
<keyword evidence="5" id="KW-0949">S-adenosyl-L-methionine</keyword>
<evidence type="ECO:0000256" key="2">
    <source>
        <dbReference type="ARBA" id="ARBA00012750"/>
    </source>
</evidence>
<keyword evidence="4" id="KW-0808">Transferase</keyword>
<dbReference type="PANTHER" id="PTHR48418:SF1">
    <property type="entry name" value="TRNA WYBUTOSINE-SYNTHESIZING PROTEIN 3"/>
    <property type="match status" value="1"/>
</dbReference>
<accession>A0A2J6SUQ5</accession>
<feature type="compositionally biased region" description="Basic and acidic residues" evidence="9">
    <location>
        <begin position="265"/>
        <end position="291"/>
    </location>
</feature>
<comment type="similarity">
    <text evidence="1">Belongs to the TYW3 family.</text>
</comment>
<dbReference type="STRING" id="1095630.A0A2J6SUQ5"/>
<dbReference type="InParanoid" id="A0A2J6SUQ5"/>
<evidence type="ECO:0000313" key="11">
    <source>
        <dbReference type="EMBL" id="PMD54507.1"/>
    </source>
</evidence>
<evidence type="ECO:0000256" key="8">
    <source>
        <dbReference type="ARBA" id="ARBA00049202"/>
    </source>
</evidence>
<organism evidence="11 12">
    <name type="scientific">Hyaloscypha bicolor E</name>
    <dbReference type="NCBI Taxonomy" id="1095630"/>
    <lineage>
        <taxon>Eukaryota</taxon>
        <taxon>Fungi</taxon>
        <taxon>Dikarya</taxon>
        <taxon>Ascomycota</taxon>
        <taxon>Pezizomycotina</taxon>
        <taxon>Leotiomycetes</taxon>
        <taxon>Helotiales</taxon>
        <taxon>Hyaloscyphaceae</taxon>
        <taxon>Hyaloscypha</taxon>
        <taxon>Hyaloscypha bicolor</taxon>
    </lineage>
</organism>
<proteinExistence type="inferred from homology"/>
<dbReference type="FunCoup" id="A0A2J6SUQ5">
    <property type="interactions" value="60"/>
</dbReference>
<feature type="domain" description="tRNA wybutosine-synthesizing protein" evidence="10">
    <location>
        <begin position="12"/>
        <end position="257"/>
    </location>
</feature>